<dbReference type="Proteomes" id="UP000527324">
    <property type="component" value="Unassembled WGS sequence"/>
</dbReference>
<evidence type="ECO:0000313" key="2">
    <source>
        <dbReference type="Proteomes" id="UP000527324"/>
    </source>
</evidence>
<organism evidence="1 2">
    <name type="scientific">Brevundimonas aurantiaca</name>
    <dbReference type="NCBI Taxonomy" id="74316"/>
    <lineage>
        <taxon>Bacteria</taxon>
        <taxon>Pseudomonadati</taxon>
        <taxon>Pseudomonadota</taxon>
        <taxon>Alphaproteobacteria</taxon>
        <taxon>Caulobacterales</taxon>
        <taxon>Caulobacteraceae</taxon>
        <taxon>Brevundimonas</taxon>
    </lineage>
</organism>
<dbReference type="EMBL" id="JACHOQ010000004">
    <property type="protein sequence ID" value="MBB5740360.1"/>
    <property type="molecule type" value="Genomic_DNA"/>
</dbReference>
<dbReference type="AlphaFoldDB" id="A0A7W9C7G0"/>
<keyword evidence="2" id="KW-1185">Reference proteome</keyword>
<sequence length="65" mass="7592">MTALRKDSFWADLTAILSRKPVAPRESRHAREFAKKVYNRTGGVTPEMKRLYADLLENERRSREA</sequence>
<protein>
    <submittedName>
        <fullName evidence="1">Uncharacterized protein</fullName>
    </submittedName>
</protein>
<gene>
    <name evidence="1" type="ORF">GGQ93_002078</name>
</gene>
<name>A0A7W9C7G0_9CAUL</name>
<proteinExistence type="predicted"/>
<comment type="caution">
    <text evidence="1">The sequence shown here is derived from an EMBL/GenBank/DDBJ whole genome shotgun (WGS) entry which is preliminary data.</text>
</comment>
<evidence type="ECO:0000313" key="1">
    <source>
        <dbReference type="EMBL" id="MBB5740360.1"/>
    </source>
</evidence>
<accession>A0A7W9C7G0</accession>
<reference evidence="1 2" key="1">
    <citation type="submission" date="2020-08" db="EMBL/GenBank/DDBJ databases">
        <title>Genomic Encyclopedia of Type Strains, Phase IV (KMG-IV): sequencing the most valuable type-strain genomes for metagenomic binning, comparative biology and taxonomic classification.</title>
        <authorList>
            <person name="Goeker M."/>
        </authorList>
    </citation>
    <scope>NUCLEOTIDE SEQUENCE [LARGE SCALE GENOMIC DNA]</scope>
    <source>
        <strain evidence="1 2">DSM 4731</strain>
    </source>
</reference>